<feature type="region of interest" description="Disordered" evidence="1">
    <location>
        <begin position="320"/>
        <end position="353"/>
    </location>
</feature>
<gene>
    <name evidence="3" type="ORF">H5P27_05940</name>
</gene>
<dbReference type="Pfam" id="PF05345">
    <property type="entry name" value="He_PIG"/>
    <property type="match status" value="3"/>
</dbReference>
<feature type="compositionally biased region" description="Low complexity" evidence="1">
    <location>
        <begin position="649"/>
        <end position="673"/>
    </location>
</feature>
<reference evidence="3 4" key="1">
    <citation type="submission" date="2020-07" db="EMBL/GenBank/DDBJ databases">
        <authorList>
            <person name="Feng X."/>
        </authorList>
    </citation>
    <scope>NUCLEOTIDE SEQUENCE [LARGE SCALE GENOMIC DNA]</scope>
    <source>
        <strain evidence="3 4">JCM23202</strain>
    </source>
</reference>
<feature type="compositionally biased region" description="Low complexity" evidence="1">
    <location>
        <begin position="320"/>
        <end position="341"/>
    </location>
</feature>
<feature type="domain" description="Dystroglycan-type cadherin-like" evidence="2">
    <location>
        <begin position="236"/>
        <end position="327"/>
    </location>
</feature>
<comment type="caution">
    <text evidence="3">The sequence shown here is derived from an EMBL/GenBank/DDBJ whole genome shotgun (WGS) entry which is preliminary data.</text>
</comment>
<dbReference type="Proteomes" id="UP000526501">
    <property type="component" value="Unassembled WGS sequence"/>
</dbReference>
<dbReference type="GO" id="GO:0005509">
    <property type="term" value="F:calcium ion binding"/>
    <property type="evidence" value="ECO:0007669"/>
    <property type="project" value="InterPro"/>
</dbReference>
<feature type="domain" description="Dystroglycan-type cadherin-like" evidence="2">
    <location>
        <begin position="872"/>
        <end position="963"/>
    </location>
</feature>
<evidence type="ECO:0000313" key="4">
    <source>
        <dbReference type="Proteomes" id="UP000526501"/>
    </source>
</evidence>
<organism evidence="3 4">
    <name type="scientific">Pelagicoccus albus</name>
    <dbReference type="NCBI Taxonomy" id="415222"/>
    <lineage>
        <taxon>Bacteria</taxon>
        <taxon>Pseudomonadati</taxon>
        <taxon>Verrucomicrobiota</taxon>
        <taxon>Opitutia</taxon>
        <taxon>Puniceicoccales</taxon>
        <taxon>Pelagicoccaceae</taxon>
        <taxon>Pelagicoccus</taxon>
    </lineage>
</organism>
<feature type="region of interest" description="Disordered" evidence="1">
    <location>
        <begin position="957"/>
        <end position="982"/>
    </location>
</feature>
<dbReference type="RefSeq" id="WP_185659452.1">
    <property type="nucleotide sequence ID" value="NZ_CAWPOO010000006.1"/>
</dbReference>
<feature type="compositionally biased region" description="Low complexity" evidence="1">
    <location>
        <begin position="625"/>
        <end position="641"/>
    </location>
</feature>
<evidence type="ECO:0000259" key="2">
    <source>
        <dbReference type="SMART" id="SM00736"/>
    </source>
</evidence>
<dbReference type="SUPFAM" id="SSF49313">
    <property type="entry name" value="Cadherin-like"/>
    <property type="match status" value="3"/>
</dbReference>
<evidence type="ECO:0000256" key="1">
    <source>
        <dbReference type="SAM" id="MobiDB-lite"/>
    </source>
</evidence>
<keyword evidence="4" id="KW-1185">Reference proteome</keyword>
<proteinExistence type="predicted"/>
<dbReference type="InterPro" id="IPR013783">
    <property type="entry name" value="Ig-like_fold"/>
</dbReference>
<name>A0A7X1B722_9BACT</name>
<feature type="domain" description="Dystroglycan-type cadherin-like" evidence="2">
    <location>
        <begin position="551"/>
        <end position="642"/>
    </location>
</feature>
<dbReference type="SMART" id="SM00736">
    <property type="entry name" value="CADG"/>
    <property type="match status" value="3"/>
</dbReference>
<feature type="compositionally biased region" description="Polar residues" evidence="1">
    <location>
        <begin position="601"/>
        <end position="623"/>
    </location>
</feature>
<dbReference type="EMBL" id="JACHVC010000006">
    <property type="protein sequence ID" value="MBC2605580.1"/>
    <property type="molecule type" value="Genomic_DNA"/>
</dbReference>
<dbReference type="Gene3D" id="2.60.40.10">
    <property type="entry name" value="Immunoglobulins"/>
    <property type="match status" value="3"/>
</dbReference>
<protein>
    <recommendedName>
        <fullName evidence="2">Dystroglycan-type cadherin-like domain-containing protein</fullName>
    </recommendedName>
</protein>
<sequence length="1673" mass="176209">MFSLIDLLMKARTTRSRASFYTALTLVVFAGLSLATTVSSREVTLSADRGDREVQDTGSMSWHTPATYRVGGVAYRKDGAAVMAFQLPSLDAGESVTGGSFAATLSGIANTPSGTVDIYGLLSRSSAAILATDYVEGAFADKSGAWALVQNFALPNTASGRLTSSSSASDAIADYINAQYAAGAEAGDWLILVLAPSNSDESNYRYWTFVSADGSSAPTLTLEIGEGETAEPNTVPVASSLTSQSVEAGSSFSYTFPAFTDADDEALSYTFSGAPTWVSLSGRTFSGTAPSSASASSWTIVLTGTDHAGASASASFSLSVTEAPAEPVEETTTPPVTDTGSSSGGGSSTADRTVSLKANGADREVQQGGSMSWYTQKFYRVGGVSYGKDGAAVIPFQLPELSDGESVVSATFSAQLNGIGNVPSGTVDVYGLSSRTSSSVLSTDYLEGTFQDRTGAWALSASFAIPTSSTGSISTSSSSSTAIADYISAQYESGAEAGDWIFIVLAPSKADESNYRYWEFASSESGAGPVLSLGIGSGISSGGSATTNSAPVASTLSDYTLSEGEALSYTFPAFTDPDGDTVSYAVSGSPSWISRSGRTFSGTAPSGSGGNSWTVTVTGSDPSGASASASFTITVETPIITEPEETEDPVIPVSSEDTSTEDSGSGSSSGATTESREILLTGNTSDREVQQGGTTSWPTQKTFRVGGVAYNKDGAAVMAFQLPTLEEGESVIGGEFSAKLTGIANTPAGTVDLHGLSSRSSSTVLGGDFLEGAFADGSGSWALSQSFATPSTSVGVLTTGEDDSSRIATYITEQYDSGAVAGDWIFLVLAPSHSDESNYRYWTFASADGSPKPQLLLSIGTAATAGSTNSAPVASSLTAQSVEAGSAVSYTIPAFSDADGDTVTYSATGGPSWLTLSGRTFSGSAPSSAAGGEWTVTVKGTDTSGASDSASFALEVTEVATSSSDTESEDSSSSGGGYTPIPDAPVEGSAVIQLQGEIVDNALLSNGGSMWVGSTSIRIGGSNSGIDSAAVYAFQLPTLRDGEIITDVKLSFYMNGYGLTPAGSVDLYAVDYGNDPFTDGGFYYSGVYGGDTNSAVWPIQDNVFSNNQGTGLVSTNSVGSTNMIAFLANQYLNGALEGDMIYFRMNSDRANESDYRYWEIASANDTSKRPVLSIEVSYDRVNSAGSTPIAKPVEREVYYEGEYVPFSLDEDLFDSVLDPEDVTWISNIDGFLDRGFSIATDALSVGVHNVSAIWISNEGSIFRYDVTVEIDPVSMLPTSASSLSSRGVTWYFDKAYPTGRFINGDHYVVAPQGLTLTKITPGWDGVKNGAEINPKGAGRSNNHGFDTRVETTTYDASLNIADDLPIHVATNSSVVSALGSAAETSLGLFLDDVAVLTILPTRPADMSFRPPYAGDDKRIIGTKDDLDMSFLQNLPHPTNMRYPSYKVGNVLLDVISNWTNNYLKTQAGQHKYGRQIAYGFADAVLWLNLDYYDAQKLPVLENVVQRGIDAYGSAKSGVQFIADGGINVGRKLVVVVAAKALNDPEMLEWADGEKHHHFQEDTQHLYITQDIINSNSKFNQSHLGMAEWAFNHWEKPDLTTPEWSAPYRNVNGSPNIGTYLAVEFMGLRELWNHEPFFEYLENRYWPREEANRANGLNYIYKFYGELWDTYIAE</sequence>
<accession>A0A7X1B722</accession>
<dbReference type="InterPro" id="IPR006644">
    <property type="entry name" value="Cadg"/>
</dbReference>
<dbReference type="GO" id="GO:0016020">
    <property type="term" value="C:membrane"/>
    <property type="evidence" value="ECO:0007669"/>
    <property type="project" value="InterPro"/>
</dbReference>
<dbReference type="InterPro" id="IPR015919">
    <property type="entry name" value="Cadherin-like_sf"/>
</dbReference>
<evidence type="ECO:0000313" key="3">
    <source>
        <dbReference type="EMBL" id="MBC2605580.1"/>
    </source>
</evidence>
<feature type="region of interest" description="Disordered" evidence="1">
    <location>
        <begin position="601"/>
        <end position="676"/>
    </location>
</feature>